<dbReference type="Proteomes" id="UP000246352">
    <property type="component" value="Unassembled WGS sequence"/>
</dbReference>
<dbReference type="InterPro" id="IPR011057">
    <property type="entry name" value="Mss4-like_sf"/>
</dbReference>
<comment type="similarity">
    <text evidence="1">Belongs to the Gfa family.</text>
</comment>
<dbReference type="SUPFAM" id="SSF51316">
    <property type="entry name" value="Mss4-like"/>
    <property type="match status" value="1"/>
</dbReference>
<dbReference type="AlphaFoldDB" id="A0A317PJY0"/>
<protein>
    <recommendedName>
        <fullName evidence="4">CENP-V/GFA domain-containing protein</fullName>
    </recommendedName>
</protein>
<comment type="caution">
    <text evidence="5">The sequence shown here is derived from an EMBL/GenBank/DDBJ whole genome shotgun (WGS) entry which is preliminary data.</text>
</comment>
<keyword evidence="2" id="KW-0479">Metal-binding</keyword>
<dbReference type="Gene3D" id="2.170.150.70">
    <property type="match status" value="1"/>
</dbReference>
<dbReference type="EMBL" id="QGTR01000003">
    <property type="protein sequence ID" value="PWW00330.1"/>
    <property type="molecule type" value="Genomic_DNA"/>
</dbReference>
<dbReference type="PANTHER" id="PTHR28620">
    <property type="entry name" value="CENTROMERE PROTEIN V"/>
    <property type="match status" value="1"/>
</dbReference>
<organism evidence="5 6">
    <name type="scientific">Hoeflea marina</name>
    <dbReference type="NCBI Taxonomy" id="274592"/>
    <lineage>
        <taxon>Bacteria</taxon>
        <taxon>Pseudomonadati</taxon>
        <taxon>Pseudomonadota</taxon>
        <taxon>Alphaproteobacteria</taxon>
        <taxon>Hyphomicrobiales</taxon>
        <taxon>Rhizobiaceae</taxon>
        <taxon>Hoeflea</taxon>
    </lineage>
</organism>
<accession>A0A317PJY0</accession>
<dbReference type="InterPro" id="IPR006913">
    <property type="entry name" value="CENP-V/GFA"/>
</dbReference>
<evidence type="ECO:0000256" key="3">
    <source>
        <dbReference type="ARBA" id="ARBA00022833"/>
    </source>
</evidence>
<evidence type="ECO:0000256" key="1">
    <source>
        <dbReference type="ARBA" id="ARBA00005495"/>
    </source>
</evidence>
<name>A0A317PJY0_9HYPH</name>
<dbReference type="InterPro" id="IPR052355">
    <property type="entry name" value="CENP-V-like"/>
</dbReference>
<keyword evidence="3" id="KW-0862">Zinc</keyword>
<dbReference type="PANTHER" id="PTHR28620:SF1">
    <property type="entry name" value="CENP-V_GFA DOMAIN-CONTAINING PROTEIN"/>
    <property type="match status" value="1"/>
</dbReference>
<keyword evidence="6" id="KW-1185">Reference proteome</keyword>
<dbReference type="PROSITE" id="PS51891">
    <property type="entry name" value="CENP_V_GFA"/>
    <property type="match status" value="1"/>
</dbReference>
<evidence type="ECO:0000313" key="6">
    <source>
        <dbReference type="Proteomes" id="UP000246352"/>
    </source>
</evidence>
<dbReference type="Pfam" id="PF04828">
    <property type="entry name" value="GFA"/>
    <property type="match status" value="1"/>
</dbReference>
<dbReference type="GO" id="GO:0016846">
    <property type="term" value="F:carbon-sulfur lyase activity"/>
    <property type="evidence" value="ECO:0007669"/>
    <property type="project" value="InterPro"/>
</dbReference>
<dbReference type="GO" id="GO:0046872">
    <property type="term" value="F:metal ion binding"/>
    <property type="evidence" value="ECO:0007669"/>
    <property type="project" value="UniProtKB-KW"/>
</dbReference>
<evidence type="ECO:0000259" key="4">
    <source>
        <dbReference type="PROSITE" id="PS51891"/>
    </source>
</evidence>
<feature type="domain" description="CENP-V/GFA" evidence="4">
    <location>
        <begin position="6"/>
        <end position="125"/>
    </location>
</feature>
<reference evidence="5 6" key="1">
    <citation type="submission" date="2018-05" db="EMBL/GenBank/DDBJ databases">
        <title>Genomic Encyclopedia of Type Strains, Phase IV (KMG-IV): sequencing the most valuable type-strain genomes for metagenomic binning, comparative biology and taxonomic classification.</title>
        <authorList>
            <person name="Goeker M."/>
        </authorList>
    </citation>
    <scope>NUCLEOTIDE SEQUENCE [LARGE SCALE GENOMIC DNA]</scope>
    <source>
        <strain evidence="5 6">DSM 16791</strain>
    </source>
</reference>
<proteinExistence type="inferred from homology"/>
<evidence type="ECO:0000256" key="2">
    <source>
        <dbReference type="ARBA" id="ARBA00022723"/>
    </source>
</evidence>
<sequence>MVKRTYGGGCHCGAVRFEADVDIAAGTAKCNCTICTKMRLWSVRAAPAAFRLLSGADMLTDYRGANPVAHHLFCSRCGVHPFEWVDVPNMTGAKYYNISVTCLEGIDIDELVAAPVTYFDGLNDEWGERPDEVRHL</sequence>
<evidence type="ECO:0000313" key="5">
    <source>
        <dbReference type="EMBL" id="PWW00330.1"/>
    </source>
</evidence>
<gene>
    <name evidence="5" type="ORF">DFR52_103533</name>
</gene>